<evidence type="ECO:0000256" key="1">
    <source>
        <dbReference type="ARBA" id="ARBA00023015"/>
    </source>
</evidence>
<accession>A0A2W7NJX4</accession>
<dbReference type="GO" id="GO:0003700">
    <property type="term" value="F:DNA-binding transcription factor activity"/>
    <property type="evidence" value="ECO:0007669"/>
    <property type="project" value="InterPro"/>
</dbReference>
<dbReference type="SMART" id="SM00342">
    <property type="entry name" value="HTH_ARAC"/>
    <property type="match status" value="1"/>
</dbReference>
<dbReference type="GO" id="GO:0043565">
    <property type="term" value="F:sequence-specific DNA binding"/>
    <property type="evidence" value="ECO:0007669"/>
    <property type="project" value="InterPro"/>
</dbReference>
<keyword evidence="2 5" id="KW-0238">DNA-binding</keyword>
<dbReference type="Proteomes" id="UP000249239">
    <property type="component" value="Unassembled WGS sequence"/>
</dbReference>
<comment type="caution">
    <text evidence="5">The sequence shown here is derived from an EMBL/GenBank/DDBJ whole genome shotgun (WGS) entry which is preliminary data.</text>
</comment>
<feature type="domain" description="HTH araC/xylS-type" evidence="4">
    <location>
        <begin position="184"/>
        <end position="282"/>
    </location>
</feature>
<dbReference type="PANTHER" id="PTHR43280">
    <property type="entry name" value="ARAC-FAMILY TRANSCRIPTIONAL REGULATOR"/>
    <property type="match status" value="1"/>
</dbReference>
<sequence length="286" mass="33023">MHEQVNLPGGSPIRVKWNHFPHFTFPWHFHSEYEILYVIKSYGKRFVADSVESFNEGDLVLLGSQVPHYWKNDDAFFNGDPALHVQAVVIQFSSDFMDQAMANYPELNHIKELLNRASQGIHFPAPENRSIGEHILSLKNKDGFERFMTLLQILNAMAHTPTSHTLGSPGFQKKMPNVKDQRLSKILNYINLNYTDSLTLPQLATQFGMNASAFSRYFKEKTAKSPIEYINEMRIYYACKLLQNTRQSISQIGYECGFNNISNFNRIFKTQLGMSPSEYQKQFLHP</sequence>
<gene>
    <name evidence="5" type="ORF">LX69_00616</name>
</gene>
<dbReference type="Gene3D" id="2.60.120.10">
    <property type="entry name" value="Jelly Rolls"/>
    <property type="match status" value="1"/>
</dbReference>
<evidence type="ECO:0000313" key="5">
    <source>
        <dbReference type="EMBL" id="PZX20160.1"/>
    </source>
</evidence>
<evidence type="ECO:0000259" key="4">
    <source>
        <dbReference type="PROSITE" id="PS01124"/>
    </source>
</evidence>
<dbReference type="InterPro" id="IPR014710">
    <property type="entry name" value="RmlC-like_jellyroll"/>
</dbReference>
<keyword evidence="6" id="KW-1185">Reference proteome</keyword>
<name>A0A2W7NJX4_9BACT</name>
<reference evidence="5 6" key="1">
    <citation type="submission" date="2018-06" db="EMBL/GenBank/DDBJ databases">
        <title>Genomic Encyclopedia of Archaeal and Bacterial Type Strains, Phase II (KMG-II): from individual species to whole genera.</title>
        <authorList>
            <person name="Goeker M."/>
        </authorList>
    </citation>
    <scope>NUCLEOTIDE SEQUENCE [LARGE SCALE GENOMIC DNA]</scope>
    <source>
        <strain evidence="5 6">DSM 6779</strain>
    </source>
</reference>
<dbReference type="CDD" id="cd06976">
    <property type="entry name" value="cupin_MtlR-like_N"/>
    <property type="match status" value="1"/>
</dbReference>
<protein>
    <submittedName>
        <fullName evidence="5">AraC-like DNA-binding protein</fullName>
    </submittedName>
</protein>
<dbReference type="InterPro" id="IPR018062">
    <property type="entry name" value="HTH_AraC-typ_CS"/>
</dbReference>
<dbReference type="SUPFAM" id="SSF46689">
    <property type="entry name" value="Homeodomain-like"/>
    <property type="match status" value="2"/>
</dbReference>
<evidence type="ECO:0000256" key="2">
    <source>
        <dbReference type="ARBA" id="ARBA00023125"/>
    </source>
</evidence>
<dbReference type="PRINTS" id="PR00032">
    <property type="entry name" value="HTHARAC"/>
</dbReference>
<dbReference type="PANTHER" id="PTHR43280:SF34">
    <property type="entry name" value="ARAC-FAMILY TRANSCRIPTIONAL REGULATOR"/>
    <property type="match status" value="1"/>
</dbReference>
<dbReference type="InterPro" id="IPR037923">
    <property type="entry name" value="HTH-like"/>
</dbReference>
<dbReference type="EMBL" id="QKZK01000003">
    <property type="protein sequence ID" value="PZX20160.1"/>
    <property type="molecule type" value="Genomic_DNA"/>
</dbReference>
<dbReference type="InterPro" id="IPR003313">
    <property type="entry name" value="AraC-bd"/>
</dbReference>
<evidence type="ECO:0000313" key="6">
    <source>
        <dbReference type="Proteomes" id="UP000249239"/>
    </source>
</evidence>
<dbReference type="SUPFAM" id="SSF51215">
    <property type="entry name" value="Regulatory protein AraC"/>
    <property type="match status" value="1"/>
</dbReference>
<keyword evidence="3" id="KW-0804">Transcription</keyword>
<dbReference type="AlphaFoldDB" id="A0A2W7NJX4"/>
<dbReference type="Pfam" id="PF02311">
    <property type="entry name" value="AraC_binding"/>
    <property type="match status" value="1"/>
</dbReference>
<proteinExistence type="predicted"/>
<dbReference type="Gene3D" id="1.10.10.60">
    <property type="entry name" value="Homeodomain-like"/>
    <property type="match status" value="2"/>
</dbReference>
<organism evidence="5 6">
    <name type="scientific">Breznakibacter xylanolyticus</name>
    <dbReference type="NCBI Taxonomy" id="990"/>
    <lineage>
        <taxon>Bacteria</taxon>
        <taxon>Pseudomonadati</taxon>
        <taxon>Bacteroidota</taxon>
        <taxon>Bacteroidia</taxon>
        <taxon>Marinilabiliales</taxon>
        <taxon>Marinilabiliaceae</taxon>
        <taxon>Breznakibacter</taxon>
    </lineage>
</organism>
<evidence type="ECO:0000256" key="3">
    <source>
        <dbReference type="ARBA" id="ARBA00023163"/>
    </source>
</evidence>
<dbReference type="Pfam" id="PF12833">
    <property type="entry name" value="HTH_18"/>
    <property type="match status" value="1"/>
</dbReference>
<dbReference type="InterPro" id="IPR020449">
    <property type="entry name" value="Tscrpt_reg_AraC-type_HTH"/>
</dbReference>
<keyword evidence="1" id="KW-0805">Transcription regulation</keyword>
<dbReference type="InterPro" id="IPR009057">
    <property type="entry name" value="Homeodomain-like_sf"/>
</dbReference>
<dbReference type="PROSITE" id="PS01124">
    <property type="entry name" value="HTH_ARAC_FAMILY_2"/>
    <property type="match status" value="1"/>
</dbReference>
<dbReference type="InterPro" id="IPR018060">
    <property type="entry name" value="HTH_AraC"/>
</dbReference>
<dbReference type="PROSITE" id="PS00041">
    <property type="entry name" value="HTH_ARAC_FAMILY_1"/>
    <property type="match status" value="1"/>
</dbReference>